<protein>
    <submittedName>
        <fullName evidence="2">DUF2065 domain-containing protein</fullName>
    </submittedName>
</protein>
<dbReference type="RefSeq" id="WP_261518469.1">
    <property type="nucleotide sequence ID" value="NZ_JAODNW010000001.1"/>
</dbReference>
<evidence type="ECO:0000313" key="3">
    <source>
        <dbReference type="Proteomes" id="UP001589755"/>
    </source>
</evidence>
<organism evidence="2 3">
    <name type="scientific">Chelativorans intermedius</name>
    <dbReference type="NCBI Taxonomy" id="515947"/>
    <lineage>
        <taxon>Bacteria</taxon>
        <taxon>Pseudomonadati</taxon>
        <taxon>Pseudomonadota</taxon>
        <taxon>Alphaproteobacteria</taxon>
        <taxon>Hyphomicrobiales</taxon>
        <taxon>Phyllobacteriaceae</taxon>
        <taxon>Chelativorans</taxon>
    </lineage>
</organism>
<gene>
    <name evidence="2" type="ORF">ACFFJ2_02215</name>
</gene>
<name>A0ABV6D3J6_9HYPH</name>
<dbReference type="EMBL" id="JBHLXD010000003">
    <property type="protein sequence ID" value="MFC0207211.1"/>
    <property type="molecule type" value="Genomic_DNA"/>
</dbReference>
<dbReference type="InterPro" id="IPR019201">
    <property type="entry name" value="DUF2065"/>
</dbReference>
<keyword evidence="1" id="KW-0472">Membrane</keyword>
<dbReference type="PANTHER" id="PTHR38602:SF1">
    <property type="entry name" value="INNER MEMBRANE PROTEIN"/>
    <property type="match status" value="1"/>
</dbReference>
<evidence type="ECO:0000256" key="1">
    <source>
        <dbReference type="SAM" id="Phobius"/>
    </source>
</evidence>
<feature type="transmembrane region" description="Helical" evidence="1">
    <location>
        <begin position="40"/>
        <end position="59"/>
    </location>
</feature>
<evidence type="ECO:0000313" key="2">
    <source>
        <dbReference type="EMBL" id="MFC0207211.1"/>
    </source>
</evidence>
<keyword evidence="1" id="KW-0812">Transmembrane</keyword>
<sequence>MSDFLAAFGLLLVFEGLLYGGLPGVAKRMAADIIHMPESTMRGIGLAVMAAGVLIVWLVRG</sequence>
<dbReference type="Proteomes" id="UP001589755">
    <property type="component" value="Unassembled WGS sequence"/>
</dbReference>
<keyword evidence="1" id="KW-1133">Transmembrane helix</keyword>
<dbReference type="Pfam" id="PF09838">
    <property type="entry name" value="DUF2065"/>
    <property type="match status" value="1"/>
</dbReference>
<reference evidence="2 3" key="1">
    <citation type="submission" date="2024-09" db="EMBL/GenBank/DDBJ databases">
        <authorList>
            <person name="Sun Q."/>
            <person name="Mori K."/>
        </authorList>
    </citation>
    <scope>NUCLEOTIDE SEQUENCE [LARGE SCALE GENOMIC DNA]</scope>
    <source>
        <strain evidence="2 3">CCM 8543</strain>
    </source>
</reference>
<comment type="caution">
    <text evidence="2">The sequence shown here is derived from an EMBL/GenBank/DDBJ whole genome shotgun (WGS) entry which is preliminary data.</text>
</comment>
<accession>A0ABV6D3J6</accession>
<keyword evidence="3" id="KW-1185">Reference proteome</keyword>
<proteinExistence type="predicted"/>
<dbReference type="PANTHER" id="PTHR38602">
    <property type="entry name" value="INNER MEMBRANE PROTEIN-RELATED"/>
    <property type="match status" value="1"/>
</dbReference>